<accession>A0A1H6JYT9</accession>
<feature type="transmembrane region" description="Helical" evidence="1">
    <location>
        <begin position="18"/>
        <end position="38"/>
    </location>
</feature>
<gene>
    <name evidence="2" type="ORF">BAZSYMA_ACONTIG42923_0</name>
</gene>
<proteinExistence type="predicted"/>
<dbReference type="AlphaFoldDB" id="A0A1H6JYT9"/>
<organism evidence="2 3">
    <name type="scientific">Bathymodiolus azoricus thioautotrophic gill symbiont</name>
    <dbReference type="NCBI Taxonomy" id="235205"/>
    <lineage>
        <taxon>Bacteria</taxon>
        <taxon>Pseudomonadati</taxon>
        <taxon>Pseudomonadota</taxon>
        <taxon>Gammaproteobacteria</taxon>
        <taxon>sulfur-oxidizing symbionts</taxon>
    </lineage>
</organism>
<protein>
    <submittedName>
        <fullName evidence="2">Uncharacterized protein</fullName>
    </submittedName>
</protein>
<keyword evidence="1" id="KW-1133">Transmembrane helix</keyword>
<keyword evidence="1" id="KW-0472">Membrane</keyword>
<evidence type="ECO:0000256" key="1">
    <source>
        <dbReference type="SAM" id="Phobius"/>
    </source>
</evidence>
<reference evidence="3" key="1">
    <citation type="submission" date="2016-06" db="EMBL/GenBank/DDBJ databases">
        <authorList>
            <person name="Petersen J."/>
            <person name="Sayavedra L."/>
        </authorList>
    </citation>
    <scope>NUCLEOTIDE SEQUENCE [LARGE SCALE GENOMIC DNA]</scope>
    <source>
        <strain evidence="3">BazSymA</strain>
    </source>
</reference>
<dbReference type="Proteomes" id="UP000198988">
    <property type="component" value="Unassembled WGS sequence"/>
</dbReference>
<dbReference type="EMBL" id="CDSC02000080">
    <property type="protein sequence ID" value="SEH66142.1"/>
    <property type="molecule type" value="Genomic_DNA"/>
</dbReference>
<sequence length="39" mass="4757">MFCFFLNSFLIFVLTKKYLPTSLQLFLFIICILNIIFYQ</sequence>
<name>A0A1H6JYT9_9GAMM</name>
<evidence type="ECO:0000313" key="3">
    <source>
        <dbReference type="Proteomes" id="UP000198988"/>
    </source>
</evidence>
<evidence type="ECO:0000313" key="2">
    <source>
        <dbReference type="EMBL" id="SEH66142.1"/>
    </source>
</evidence>
<keyword evidence="1" id="KW-0812">Transmembrane</keyword>